<feature type="transmembrane region" description="Helical" evidence="1">
    <location>
        <begin position="54"/>
        <end position="79"/>
    </location>
</feature>
<evidence type="ECO:0000313" key="2">
    <source>
        <dbReference type="EMBL" id="NGY05452.1"/>
    </source>
</evidence>
<organism evidence="2 3">
    <name type="scientific">Solimonas terrae</name>
    <dbReference type="NCBI Taxonomy" id="1396819"/>
    <lineage>
        <taxon>Bacteria</taxon>
        <taxon>Pseudomonadati</taxon>
        <taxon>Pseudomonadota</taxon>
        <taxon>Gammaproteobacteria</taxon>
        <taxon>Nevskiales</taxon>
        <taxon>Nevskiaceae</taxon>
        <taxon>Solimonas</taxon>
    </lineage>
</organism>
<name>A0A6M2BS47_9GAMM</name>
<keyword evidence="3" id="KW-1185">Reference proteome</keyword>
<dbReference type="Proteomes" id="UP000472676">
    <property type="component" value="Unassembled WGS sequence"/>
</dbReference>
<feature type="transmembrane region" description="Helical" evidence="1">
    <location>
        <begin position="129"/>
        <end position="146"/>
    </location>
</feature>
<protein>
    <recommendedName>
        <fullName evidence="4">DoxX family protein</fullName>
    </recommendedName>
</protein>
<dbReference type="EMBL" id="JAAMOW010000005">
    <property type="protein sequence ID" value="NGY05452.1"/>
    <property type="molecule type" value="Genomic_DNA"/>
</dbReference>
<feature type="transmembrane region" description="Helical" evidence="1">
    <location>
        <begin position="7"/>
        <end position="26"/>
    </location>
</feature>
<evidence type="ECO:0000313" key="3">
    <source>
        <dbReference type="Proteomes" id="UP000472676"/>
    </source>
</evidence>
<evidence type="ECO:0000256" key="1">
    <source>
        <dbReference type="SAM" id="Phobius"/>
    </source>
</evidence>
<gene>
    <name evidence="2" type="ORF">G7Y85_11785</name>
</gene>
<evidence type="ECO:0008006" key="4">
    <source>
        <dbReference type="Google" id="ProtNLM"/>
    </source>
</evidence>
<proteinExistence type="predicted"/>
<comment type="caution">
    <text evidence="2">The sequence shown here is derived from an EMBL/GenBank/DDBJ whole genome shotgun (WGS) entry which is preliminary data.</text>
</comment>
<dbReference type="RefSeq" id="WP_166256949.1">
    <property type="nucleotide sequence ID" value="NZ_JAAMOW010000005.1"/>
</dbReference>
<accession>A0A6M2BS47</accession>
<keyword evidence="1" id="KW-0812">Transmembrane</keyword>
<feature type="transmembrane region" description="Helical" evidence="1">
    <location>
        <begin position="91"/>
        <end position="109"/>
    </location>
</feature>
<dbReference type="AlphaFoldDB" id="A0A6M2BS47"/>
<sequence length="161" mass="17571">MNFVRRHLHVVLALYVVFVFVQSLFFKFSDSPETIYIFQTKLDPWAASLGFPGLFAPGGIFSAHVVGSFELLASLLLLGGTFVARLRLLQALGAMLGLGVISGAIFFHLFTPLGVQVVNADGSKDGGELFMLACGVWICSAILIWLRRDLLPGMLPRAQRS</sequence>
<keyword evidence="1" id="KW-0472">Membrane</keyword>
<reference evidence="2 3" key="1">
    <citation type="journal article" date="2014" name="Int. J. Syst. Evol. Microbiol.">
        <title>Solimonas terrae sp. nov., isolated from soil.</title>
        <authorList>
            <person name="Kim S.J."/>
            <person name="Moon J.Y."/>
            <person name="Weon H.Y."/>
            <person name="Ahn J.H."/>
            <person name="Chen W.M."/>
            <person name="Kwon S.W."/>
        </authorList>
    </citation>
    <scope>NUCLEOTIDE SEQUENCE [LARGE SCALE GENOMIC DNA]</scope>
    <source>
        <strain evidence="2 3">KIS83-12</strain>
    </source>
</reference>
<keyword evidence="1" id="KW-1133">Transmembrane helix</keyword>